<accession>A0A0C2WZB6</accession>
<proteinExistence type="predicted"/>
<name>A0A0C2WZB6_AMAMK</name>
<evidence type="ECO:0000313" key="1">
    <source>
        <dbReference type="EMBL" id="KIL67172.1"/>
    </source>
</evidence>
<dbReference type="HOGENOM" id="CLU_2793429_0_0_1"/>
<dbReference type="AlphaFoldDB" id="A0A0C2WZB6"/>
<dbReference type="Proteomes" id="UP000054549">
    <property type="component" value="Unassembled WGS sequence"/>
</dbReference>
<keyword evidence="2" id="KW-1185">Reference proteome</keyword>
<protein>
    <submittedName>
        <fullName evidence="1">Uncharacterized protein</fullName>
    </submittedName>
</protein>
<sequence>MGVHSMANPNFGTGHIWEVLLSSVPVCVFGYTIGHVLKAPWPTRFLHLFDPHTHLIKKRHGPLVSALV</sequence>
<organism evidence="1 2">
    <name type="scientific">Amanita muscaria (strain Koide BX008)</name>
    <dbReference type="NCBI Taxonomy" id="946122"/>
    <lineage>
        <taxon>Eukaryota</taxon>
        <taxon>Fungi</taxon>
        <taxon>Dikarya</taxon>
        <taxon>Basidiomycota</taxon>
        <taxon>Agaricomycotina</taxon>
        <taxon>Agaricomycetes</taxon>
        <taxon>Agaricomycetidae</taxon>
        <taxon>Agaricales</taxon>
        <taxon>Pluteineae</taxon>
        <taxon>Amanitaceae</taxon>
        <taxon>Amanita</taxon>
    </lineage>
</organism>
<reference evidence="1 2" key="1">
    <citation type="submission" date="2014-04" db="EMBL/GenBank/DDBJ databases">
        <title>Evolutionary Origins and Diversification of the Mycorrhizal Mutualists.</title>
        <authorList>
            <consortium name="DOE Joint Genome Institute"/>
            <consortium name="Mycorrhizal Genomics Consortium"/>
            <person name="Kohler A."/>
            <person name="Kuo A."/>
            <person name="Nagy L.G."/>
            <person name="Floudas D."/>
            <person name="Copeland A."/>
            <person name="Barry K.W."/>
            <person name="Cichocki N."/>
            <person name="Veneault-Fourrey C."/>
            <person name="LaButti K."/>
            <person name="Lindquist E.A."/>
            <person name="Lipzen A."/>
            <person name="Lundell T."/>
            <person name="Morin E."/>
            <person name="Murat C."/>
            <person name="Riley R."/>
            <person name="Ohm R."/>
            <person name="Sun H."/>
            <person name="Tunlid A."/>
            <person name="Henrissat B."/>
            <person name="Grigoriev I.V."/>
            <person name="Hibbett D.S."/>
            <person name="Martin F."/>
        </authorList>
    </citation>
    <scope>NUCLEOTIDE SEQUENCE [LARGE SCALE GENOMIC DNA]</scope>
    <source>
        <strain evidence="1 2">Koide BX008</strain>
    </source>
</reference>
<dbReference type="InParanoid" id="A0A0C2WZB6"/>
<dbReference type="EMBL" id="KN818233">
    <property type="protein sequence ID" value="KIL67172.1"/>
    <property type="molecule type" value="Genomic_DNA"/>
</dbReference>
<gene>
    <name evidence="1" type="ORF">M378DRAFT_331652</name>
</gene>
<evidence type="ECO:0000313" key="2">
    <source>
        <dbReference type="Proteomes" id="UP000054549"/>
    </source>
</evidence>